<protein>
    <recommendedName>
        <fullName evidence="6">CatB-related O-acetyltransferase</fullName>
    </recommendedName>
</protein>
<dbReference type="PROSITE" id="PS00101">
    <property type="entry name" value="HEXAPEP_TRANSFERASES"/>
    <property type="match status" value="1"/>
</dbReference>
<keyword evidence="2" id="KW-0677">Repeat</keyword>
<gene>
    <name evidence="4" type="ORF">GR316_10685</name>
</gene>
<dbReference type="Pfam" id="PF00132">
    <property type="entry name" value="Hexapep"/>
    <property type="match status" value="1"/>
</dbReference>
<evidence type="ECO:0008006" key="6">
    <source>
        <dbReference type="Google" id="ProtNLM"/>
    </source>
</evidence>
<dbReference type="SUPFAM" id="SSF51161">
    <property type="entry name" value="Trimeric LpxA-like enzymes"/>
    <property type="match status" value="1"/>
</dbReference>
<dbReference type="InterPro" id="IPR001451">
    <property type="entry name" value="Hexapep"/>
</dbReference>
<dbReference type="PANTHER" id="PTHR23416">
    <property type="entry name" value="SIALIC ACID SYNTHASE-RELATED"/>
    <property type="match status" value="1"/>
</dbReference>
<name>A0A8J8MV40_9RHOB</name>
<evidence type="ECO:0000313" key="4">
    <source>
        <dbReference type="EMBL" id="QUS36981.1"/>
    </source>
</evidence>
<dbReference type="KEGG" id="fap:GR316_10685"/>
<evidence type="ECO:0000256" key="3">
    <source>
        <dbReference type="ARBA" id="ARBA00023315"/>
    </source>
</evidence>
<reference evidence="4" key="1">
    <citation type="submission" date="2020-01" db="EMBL/GenBank/DDBJ databases">
        <authorList>
            <person name="Yang Y."/>
            <person name="Kwon Y.M."/>
        </authorList>
    </citation>
    <scope>NUCLEOTIDE SEQUENCE</scope>
    <source>
        <strain evidence="4">PG104</strain>
    </source>
</reference>
<dbReference type="Gene3D" id="2.160.10.10">
    <property type="entry name" value="Hexapeptide repeat proteins"/>
    <property type="match status" value="1"/>
</dbReference>
<evidence type="ECO:0000256" key="2">
    <source>
        <dbReference type="ARBA" id="ARBA00022737"/>
    </source>
</evidence>
<evidence type="ECO:0000313" key="5">
    <source>
        <dbReference type="Proteomes" id="UP000679284"/>
    </source>
</evidence>
<sequence>MGAFSIMRTGASAGPVSIGRFAAVGANFVCAPPEHPLDSLGTSSVFLKSYGWAQGDDGFYDVPRSSRRLLSRQVDIGCDVWIGRDVLIKGGVKIGHGSIVAARSVVTKDVPPYSIVAGSPARLIRMRFDEEICQNLLEVKWWDLDPSWMKGVDQTDVRACLNFLNPRIGSIDPLMPGSVVFGDTDYEIHPGRKA</sequence>
<dbReference type="InterPro" id="IPR018357">
    <property type="entry name" value="Hexapep_transf_CS"/>
</dbReference>
<evidence type="ECO:0000256" key="1">
    <source>
        <dbReference type="ARBA" id="ARBA00022679"/>
    </source>
</evidence>
<dbReference type="InterPro" id="IPR051159">
    <property type="entry name" value="Hexapeptide_acetyltransf"/>
</dbReference>
<dbReference type="Proteomes" id="UP000679284">
    <property type="component" value="Chromosome"/>
</dbReference>
<dbReference type="GO" id="GO:0016746">
    <property type="term" value="F:acyltransferase activity"/>
    <property type="evidence" value="ECO:0007669"/>
    <property type="project" value="UniProtKB-KW"/>
</dbReference>
<keyword evidence="5" id="KW-1185">Reference proteome</keyword>
<proteinExistence type="predicted"/>
<organism evidence="4 5">
    <name type="scientific">Falsirhodobacter algicola</name>
    <dbReference type="NCBI Taxonomy" id="2692330"/>
    <lineage>
        <taxon>Bacteria</taxon>
        <taxon>Pseudomonadati</taxon>
        <taxon>Pseudomonadota</taxon>
        <taxon>Alphaproteobacteria</taxon>
        <taxon>Rhodobacterales</taxon>
        <taxon>Paracoccaceae</taxon>
        <taxon>Falsirhodobacter</taxon>
    </lineage>
</organism>
<keyword evidence="1" id="KW-0808">Transferase</keyword>
<dbReference type="InterPro" id="IPR011004">
    <property type="entry name" value="Trimer_LpxA-like_sf"/>
</dbReference>
<keyword evidence="3" id="KW-0012">Acyltransferase</keyword>
<accession>A0A8J8MV40</accession>
<dbReference type="EMBL" id="CP047289">
    <property type="protein sequence ID" value="QUS36981.1"/>
    <property type="molecule type" value="Genomic_DNA"/>
</dbReference>
<dbReference type="AlphaFoldDB" id="A0A8J8MV40"/>
<dbReference type="CDD" id="cd03349">
    <property type="entry name" value="LbH_XAT"/>
    <property type="match status" value="1"/>
</dbReference>